<dbReference type="Gene3D" id="1.20.5.190">
    <property type="match status" value="2"/>
</dbReference>
<proteinExistence type="predicted"/>
<dbReference type="InterPro" id="IPR000048">
    <property type="entry name" value="IQ_motif_EF-hand-BS"/>
</dbReference>
<sequence>MHIHPSSPNSDLSFHSEESAAIRIQAGFRGYRVRKQLSCEKKSRNSQNTVHRRQWRDRPTMSHPQSSIESGITSASTKICDNRMTREAESVEDRCATKIQASVRGFLVRKKQKKTTEAATKIQAGFRGFKARKESQMLREQ</sequence>
<name>A0A1I8PKK9_STOCA</name>
<dbReference type="VEuPathDB" id="VectorBase:SCAU008984"/>
<dbReference type="PANTHER" id="PTHR10699">
    <property type="entry name" value="NEUROMODULIN"/>
    <property type="match status" value="1"/>
</dbReference>
<dbReference type="PROSITE" id="PS50096">
    <property type="entry name" value="IQ"/>
    <property type="match status" value="3"/>
</dbReference>
<dbReference type="PANTHER" id="PTHR10699:SF11">
    <property type="entry name" value="IGLOO, ISOFORM A"/>
    <property type="match status" value="1"/>
</dbReference>
<dbReference type="InterPro" id="IPR027417">
    <property type="entry name" value="P-loop_NTPase"/>
</dbReference>
<dbReference type="KEGG" id="scac:106085823"/>
<keyword evidence="3" id="KW-1185">Reference proteome</keyword>
<dbReference type="GO" id="GO:0005516">
    <property type="term" value="F:calmodulin binding"/>
    <property type="evidence" value="ECO:0007669"/>
    <property type="project" value="TreeGrafter"/>
</dbReference>
<dbReference type="FunFam" id="1.20.5.190:FF:000055">
    <property type="entry name" value="Putative microtubule-associated protein futsch"/>
    <property type="match status" value="1"/>
</dbReference>
<gene>
    <name evidence="2" type="primary">106085823</name>
</gene>
<dbReference type="EnsemblMetazoa" id="SCAU008984-RA">
    <property type="protein sequence ID" value="SCAU008984-PA"/>
    <property type="gene ID" value="SCAU008984"/>
</dbReference>
<protein>
    <recommendedName>
        <fullName evidence="4">Abnormal spindle-like microcephaly-associated protein homolog</fullName>
    </recommendedName>
</protein>
<evidence type="ECO:0000256" key="1">
    <source>
        <dbReference type="SAM" id="MobiDB-lite"/>
    </source>
</evidence>
<dbReference type="SUPFAM" id="SSF52540">
    <property type="entry name" value="P-loop containing nucleoside triphosphate hydrolases"/>
    <property type="match status" value="1"/>
</dbReference>
<dbReference type="AlphaFoldDB" id="A0A1I8PKK9"/>
<dbReference type="OrthoDB" id="252964at2759"/>
<evidence type="ECO:0008006" key="4">
    <source>
        <dbReference type="Google" id="ProtNLM"/>
    </source>
</evidence>
<dbReference type="Proteomes" id="UP000095300">
    <property type="component" value="Unassembled WGS sequence"/>
</dbReference>
<dbReference type="CDD" id="cd23767">
    <property type="entry name" value="IQCD"/>
    <property type="match status" value="1"/>
</dbReference>
<dbReference type="SMART" id="SM00015">
    <property type="entry name" value="IQ"/>
    <property type="match status" value="3"/>
</dbReference>
<dbReference type="STRING" id="35570.A0A1I8PKK9"/>
<evidence type="ECO:0000313" key="3">
    <source>
        <dbReference type="Proteomes" id="UP000095300"/>
    </source>
</evidence>
<accession>A0A1I8PKK9</accession>
<organism evidence="2 3">
    <name type="scientific">Stomoxys calcitrans</name>
    <name type="common">Stable fly</name>
    <name type="synonym">Conops calcitrans</name>
    <dbReference type="NCBI Taxonomy" id="35570"/>
    <lineage>
        <taxon>Eukaryota</taxon>
        <taxon>Metazoa</taxon>
        <taxon>Ecdysozoa</taxon>
        <taxon>Arthropoda</taxon>
        <taxon>Hexapoda</taxon>
        <taxon>Insecta</taxon>
        <taxon>Pterygota</taxon>
        <taxon>Neoptera</taxon>
        <taxon>Endopterygota</taxon>
        <taxon>Diptera</taxon>
        <taxon>Brachycera</taxon>
        <taxon>Muscomorpha</taxon>
        <taxon>Muscoidea</taxon>
        <taxon>Muscidae</taxon>
        <taxon>Stomoxys</taxon>
    </lineage>
</organism>
<feature type="compositionally biased region" description="Polar residues" evidence="1">
    <location>
        <begin position="62"/>
        <end position="76"/>
    </location>
</feature>
<dbReference type="Pfam" id="PF00612">
    <property type="entry name" value="IQ"/>
    <property type="match status" value="3"/>
</dbReference>
<feature type="region of interest" description="Disordered" evidence="1">
    <location>
        <begin position="39"/>
        <end position="76"/>
    </location>
</feature>
<reference evidence="2" key="1">
    <citation type="submission" date="2020-05" db="UniProtKB">
        <authorList>
            <consortium name="EnsemblMetazoa"/>
        </authorList>
    </citation>
    <scope>IDENTIFICATION</scope>
    <source>
        <strain evidence="2">USDA</strain>
    </source>
</reference>
<evidence type="ECO:0000313" key="2">
    <source>
        <dbReference type="EnsemblMetazoa" id="SCAU008984-PA"/>
    </source>
</evidence>